<keyword evidence="2" id="KW-0418">Kinase</keyword>
<dbReference type="AlphaFoldDB" id="A0A167UNE4"/>
<gene>
    <name evidence="2" type="ORF">SPI_04602</name>
</gene>
<dbReference type="GO" id="GO:0016301">
    <property type="term" value="F:kinase activity"/>
    <property type="evidence" value="ECO:0007669"/>
    <property type="project" value="UniProtKB-KW"/>
</dbReference>
<feature type="compositionally biased region" description="Basic residues" evidence="1">
    <location>
        <begin position="452"/>
        <end position="469"/>
    </location>
</feature>
<feature type="region of interest" description="Disordered" evidence="1">
    <location>
        <begin position="216"/>
        <end position="235"/>
    </location>
</feature>
<evidence type="ECO:0000313" key="2">
    <source>
        <dbReference type="EMBL" id="OAA61743.1"/>
    </source>
</evidence>
<comment type="caution">
    <text evidence="2">The sequence shown here is derived from an EMBL/GenBank/DDBJ whole genome shotgun (WGS) entry which is preliminary data.</text>
</comment>
<name>A0A167UNE4_9HYPO</name>
<accession>A0A167UNE4</accession>
<dbReference type="EMBL" id="AZHD01000007">
    <property type="protein sequence ID" value="OAA61743.1"/>
    <property type="molecule type" value="Genomic_DNA"/>
</dbReference>
<keyword evidence="2" id="KW-0808">Transferase</keyword>
<dbReference type="InterPro" id="IPR011009">
    <property type="entry name" value="Kinase-like_dom_sf"/>
</dbReference>
<keyword evidence="3" id="KW-1185">Reference proteome</keyword>
<dbReference type="Proteomes" id="UP000076874">
    <property type="component" value="Unassembled WGS sequence"/>
</dbReference>
<reference evidence="2 3" key="1">
    <citation type="journal article" date="2016" name="Genome Biol. Evol.">
        <title>Divergent and convergent evolution of fungal pathogenicity.</title>
        <authorList>
            <person name="Shang Y."/>
            <person name="Xiao G."/>
            <person name="Zheng P."/>
            <person name="Cen K."/>
            <person name="Zhan S."/>
            <person name="Wang C."/>
        </authorList>
    </citation>
    <scope>NUCLEOTIDE SEQUENCE [LARGE SCALE GENOMIC DNA]</scope>
    <source>
        <strain evidence="2 3">RCEF 264</strain>
    </source>
</reference>
<feature type="region of interest" description="Disordered" evidence="1">
    <location>
        <begin position="433"/>
        <end position="551"/>
    </location>
</feature>
<dbReference type="Pfam" id="PF06293">
    <property type="entry name" value="Kdo"/>
    <property type="match status" value="1"/>
</dbReference>
<proteinExistence type="predicted"/>
<feature type="compositionally biased region" description="Basic and acidic residues" evidence="1">
    <location>
        <begin position="470"/>
        <end position="490"/>
    </location>
</feature>
<protein>
    <submittedName>
        <fullName evidence="2">Protein kinase-like domain protein</fullName>
    </submittedName>
</protein>
<dbReference type="SUPFAM" id="SSF56112">
    <property type="entry name" value="Protein kinase-like (PK-like)"/>
    <property type="match status" value="1"/>
</dbReference>
<dbReference type="Gene3D" id="1.10.510.10">
    <property type="entry name" value="Transferase(Phosphotransferase) domain 1"/>
    <property type="match status" value="1"/>
</dbReference>
<organism evidence="2 3">
    <name type="scientific">Niveomyces insectorum RCEF 264</name>
    <dbReference type="NCBI Taxonomy" id="1081102"/>
    <lineage>
        <taxon>Eukaryota</taxon>
        <taxon>Fungi</taxon>
        <taxon>Dikarya</taxon>
        <taxon>Ascomycota</taxon>
        <taxon>Pezizomycotina</taxon>
        <taxon>Sordariomycetes</taxon>
        <taxon>Hypocreomycetidae</taxon>
        <taxon>Hypocreales</taxon>
        <taxon>Cordycipitaceae</taxon>
        <taxon>Niveomyces</taxon>
    </lineage>
</organism>
<sequence length="856" mass="95345">MEDLQDPSAAEDLQNLSAEELRQLIIKERRRADEEHKRAEAERKINRNTTLLEYIELCHAHLFSEFAVQLNRKFTTGGSLTSTRNKCCPTLLKPWHGFLDEQKQALSVLISVVPEAEPLFESRGGLETIGRRLRRKIGSERDLELFQHLAVEYPVQNILGTLAERAQEWRDLASSVPLGGGVQFENHMNVLGPSPTDVDLVVAATNAAADEMAAQGGSLAAAPADVPRTPPGDRSSPWELADMIPAIRPDQICVYRTGADEGDGHGPHRVLAYVVEYKAPHKLTNLHVRAGLRPMDIHETVINRVTIPPEEAPKERFLYFAERLSAMAVTQTYDYMLQAGLELGLMTTGEVLVFLKINWAQPDTLLFHVAEPGPEVLDHPADFQYCTAVGQLLAFTLMATAADRRPHPQDERNAAVLASRRWQEDWEQILQRMEHSDRKPPPSSGLLYQPKTYKHVQRSPIRLRLRRRATAGDRRPEDAVFSTRRDRSPSPDDDDDHDGGPGTPSPTTSRKRAPSQALRGSRAGKQPQRQQDSTARQRGEQQQQRAAATTDKTVAYCTRQCLASLKQGGRLDGACPNVARHRGADATVAGRDADTDNTTGDEDCHPLTHDEFRRQLLLQFAKSLDTGIEPLSHGSRGVFFRVTLLAYGYVFSAKGTTPFLARHLRNEHQAYQRLAQLQATEQFPVCLGVVDLWSVHKRYFYSGVQVTLLLLLSWAGDDLYHCRAAARPTAAQFRNQLRAAVQQMHSVGVAHTDIRLPNITWNAARGQCGLIDFERAVLLDPPRAALGPAAPNKRKLAAMEAVPDTADAAGRVAKSQERSQSEVRQKLLFREDLGSVEALARDLETENSDERHHVAT</sequence>
<evidence type="ECO:0000256" key="1">
    <source>
        <dbReference type="SAM" id="MobiDB-lite"/>
    </source>
</evidence>
<evidence type="ECO:0000313" key="3">
    <source>
        <dbReference type="Proteomes" id="UP000076874"/>
    </source>
</evidence>
<feature type="compositionally biased region" description="Low complexity" evidence="1">
    <location>
        <begin position="534"/>
        <end position="550"/>
    </location>
</feature>
<dbReference type="STRING" id="1081102.A0A167UNE4"/>
<dbReference type="OrthoDB" id="411394at2759"/>